<protein>
    <submittedName>
        <fullName evidence="1">Uncharacterized protein</fullName>
    </submittedName>
</protein>
<evidence type="ECO:0000313" key="1">
    <source>
        <dbReference type="EMBL" id="SNR98598.1"/>
    </source>
</evidence>
<dbReference type="Proteomes" id="UP000198304">
    <property type="component" value="Unassembled WGS sequence"/>
</dbReference>
<dbReference type="EMBL" id="FZOJ01000002">
    <property type="protein sequence ID" value="SNR98598.1"/>
    <property type="molecule type" value="Genomic_DNA"/>
</dbReference>
<proteinExistence type="predicted"/>
<reference evidence="1 2" key="1">
    <citation type="submission" date="2017-06" db="EMBL/GenBank/DDBJ databases">
        <authorList>
            <person name="Kim H.J."/>
            <person name="Triplett B.A."/>
        </authorList>
    </citation>
    <scope>NUCLEOTIDE SEQUENCE [LARGE SCALE GENOMIC DNA]</scope>
    <source>
        <strain evidence="1 2">SCA</strain>
    </source>
</reference>
<dbReference type="AlphaFoldDB" id="A0A239AUF4"/>
<organism evidence="1 2">
    <name type="scientific">Anaerovirgula multivorans</name>
    <dbReference type="NCBI Taxonomy" id="312168"/>
    <lineage>
        <taxon>Bacteria</taxon>
        <taxon>Bacillati</taxon>
        <taxon>Bacillota</taxon>
        <taxon>Clostridia</taxon>
        <taxon>Peptostreptococcales</taxon>
        <taxon>Natronincolaceae</taxon>
        <taxon>Anaerovirgula</taxon>
    </lineage>
</organism>
<keyword evidence="2" id="KW-1185">Reference proteome</keyword>
<accession>A0A239AUF4</accession>
<dbReference type="RefSeq" id="WP_176431165.1">
    <property type="nucleotide sequence ID" value="NZ_FZOJ01000002.1"/>
</dbReference>
<name>A0A239AUF4_9FIRM</name>
<sequence>MFKKVITIILIGLSITVFHIDEINTFKSHNSKVLAIEETIDETMDSFKSQTTIRQIC</sequence>
<gene>
    <name evidence="1" type="ORF">SAMN05446037_1002237</name>
</gene>
<evidence type="ECO:0000313" key="2">
    <source>
        <dbReference type="Proteomes" id="UP000198304"/>
    </source>
</evidence>